<organism evidence="2 3">
    <name type="scientific">Leptospira barantonii</name>
    <dbReference type="NCBI Taxonomy" id="2023184"/>
    <lineage>
        <taxon>Bacteria</taxon>
        <taxon>Pseudomonadati</taxon>
        <taxon>Spirochaetota</taxon>
        <taxon>Spirochaetia</taxon>
        <taxon>Leptospirales</taxon>
        <taxon>Leptospiraceae</taxon>
        <taxon>Leptospira</taxon>
    </lineage>
</organism>
<feature type="compositionally biased region" description="Polar residues" evidence="1">
    <location>
        <begin position="29"/>
        <end position="44"/>
    </location>
</feature>
<evidence type="ECO:0000313" key="2">
    <source>
        <dbReference type="EMBL" id="PJZ58540.1"/>
    </source>
</evidence>
<evidence type="ECO:0000313" key="3">
    <source>
        <dbReference type="Proteomes" id="UP000231879"/>
    </source>
</evidence>
<dbReference type="Proteomes" id="UP000231879">
    <property type="component" value="Unassembled WGS sequence"/>
</dbReference>
<comment type="caution">
    <text evidence="2">The sequence shown here is derived from an EMBL/GenBank/DDBJ whole genome shotgun (WGS) entry which is preliminary data.</text>
</comment>
<protein>
    <submittedName>
        <fullName evidence="2">Uncharacterized protein</fullName>
    </submittedName>
</protein>
<evidence type="ECO:0000256" key="1">
    <source>
        <dbReference type="SAM" id="MobiDB-lite"/>
    </source>
</evidence>
<gene>
    <name evidence="2" type="ORF">CH367_00335</name>
</gene>
<dbReference type="EMBL" id="NPDS01000001">
    <property type="protein sequence ID" value="PJZ58540.1"/>
    <property type="molecule type" value="Genomic_DNA"/>
</dbReference>
<proteinExistence type="predicted"/>
<reference evidence="2 3" key="1">
    <citation type="submission" date="2017-07" db="EMBL/GenBank/DDBJ databases">
        <title>Leptospira spp. isolated from tropical soils.</title>
        <authorList>
            <person name="Thibeaux R."/>
            <person name="Iraola G."/>
            <person name="Ferres I."/>
            <person name="Bierque E."/>
            <person name="Girault D."/>
            <person name="Soupe-Gilbert M.-E."/>
            <person name="Picardeau M."/>
            <person name="Goarant C."/>
        </authorList>
    </citation>
    <scope>NUCLEOTIDE SEQUENCE [LARGE SCALE GENOMIC DNA]</scope>
    <source>
        <strain evidence="2 3">FH4-C-A1</strain>
    </source>
</reference>
<feature type="region of interest" description="Disordered" evidence="1">
    <location>
        <begin position="13"/>
        <end position="46"/>
    </location>
</feature>
<sequence>MWKPIVILFPEKTLSDNQNNENSKESSELTRSPKNSFYPSNPTNDELEQKVEELKVAVSKIPELTSYFEQLSSLPWSEYEEILSKDYFKTFSFAQEEIDENGNPPIDSKNAEKFSIQEPKNILAEAQEKLGAESEAYHVLSIYAMNLITRTMGRAVSIATKKHFNS</sequence>
<name>A0ABX4NS21_9LEPT</name>
<keyword evidence="3" id="KW-1185">Reference proteome</keyword>
<accession>A0ABX4NS21</accession>